<dbReference type="STRING" id="402385.SAMN05421848_0306"/>
<dbReference type="SUPFAM" id="SSF52972">
    <property type="entry name" value="ITPase-like"/>
    <property type="match status" value="1"/>
</dbReference>
<evidence type="ECO:0000256" key="1">
    <source>
        <dbReference type="ARBA" id="ARBA00004496"/>
    </source>
</evidence>
<evidence type="ECO:0000313" key="7">
    <source>
        <dbReference type="Proteomes" id="UP000199046"/>
    </source>
</evidence>
<dbReference type="PANTHER" id="PTHR43213:SF10">
    <property type="entry name" value="7-METHYL-GTP PYROPHOSPHATASE"/>
    <property type="match status" value="1"/>
</dbReference>
<organism evidence="6 7">
    <name type="scientific">Kushneria avicenniae</name>
    <dbReference type="NCBI Taxonomy" id="402385"/>
    <lineage>
        <taxon>Bacteria</taxon>
        <taxon>Pseudomonadati</taxon>
        <taxon>Pseudomonadota</taxon>
        <taxon>Gammaproteobacteria</taxon>
        <taxon>Oceanospirillales</taxon>
        <taxon>Halomonadaceae</taxon>
        <taxon>Kushneria</taxon>
    </lineage>
</organism>
<name>A0A1I1FW96_9GAMM</name>
<dbReference type="GO" id="GO:0009117">
    <property type="term" value="P:nucleotide metabolic process"/>
    <property type="evidence" value="ECO:0007669"/>
    <property type="project" value="UniProtKB-KW"/>
</dbReference>
<dbReference type="AlphaFoldDB" id="A0A1I1FW96"/>
<feature type="active site" description="Proton acceptor" evidence="5">
    <location>
        <position position="69"/>
    </location>
</feature>
<sequence length="194" mass="21132">MPLLVLASGSGARRELLNRLGLPYCHAAPDIDETPRRHETPAVLAERLSREKALALAERYPDHLIIGSDQVASIDNELLGKPGGIDAARQQLQRFSGRRVSFLTGLALLDTRHNHCATHVDLTSVDIRTLSAQEIEGYLEKEPAIDSAGGFYMEQLGTALFDSVETTDPSALMGLPLITLCRLLRDAGVNPLLK</sequence>
<proteinExistence type="inferred from homology"/>
<dbReference type="HAMAP" id="MF_00528">
    <property type="entry name" value="Maf"/>
    <property type="match status" value="1"/>
</dbReference>
<accession>A0A1I1FW96</accession>
<dbReference type="CDD" id="cd00555">
    <property type="entry name" value="Maf"/>
    <property type="match status" value="1"/>
</dbReference>
<evidence type="ECO:0000313" key="6">
    <source>
        <dbReference type="EMBL" id="SFC03727.1"/>
    </source>
</evidence>
<dbReference type="RefSeq" id="WP_090130122.1">
    <property type="nucleotide sequence ID" value="NZ_FOLY01000001.1"/>
</dbReference>
<dbReference type="OrthoDB" id="9813694at2"/>
<dbReference type="PIRSF" id="PIRSF006305">
    <property type="entry name" value="Maf"/>
    <property type="match status" value="1"/>
</dbReference>
<comment type="cofactor">
    <cofactor evidence="5">
        <name>a divalent metal cation</name>
        <dbReference type="ChEBI" id="CHEBI:60240"/>
    </cofactor>
</comment>
<dbReference type="Gene3D" id="3.90.950.10">
    <property type="match status" value="1"/>
</dbReference>
<comment type="catalytic activity">
    <reaction evidence="5">
        <text>a 2'-deoxyribonucleoside 5'-triphosphate + H2O = a 2'-deoxyribonucleoside 5'-phosphate + diphosphate + H(+)</text>
        <dbReference type="Rhea" id="RHEA:44644"/>
        <dbReference type="ChEBI" id="CHEBI:15377"/>
        <dbReference type="ChEBI" id="CHEBI:15378"/>
        <dbReference type="ChEBI" id="CHEBI:33019"/>
        <dbReference type="ChEBI" id="CHEBI:61560"/>
        <dbReference type="ChEBI" id="CHEBI:65317"/>
        <dbReference type="EC" id="3.6.1.9"/>
    </reaction>
</comment>
<keyword evidence="3 5" id="KW-0378">Hydrolase</keyword>
<comment type="function">
    <text evidence="5">Nucleoside triphosphate pyrophosphatase. May have a dual role in cell division arrest and in preventing the incorporation of modified nucleotides into cellular nucleic acids.</text>
</comment>
<comment type="subcellular location">
    <subcellularLocation>
        <location evidence="1 5">Cytoplasm</location>
    </subcellularLocation>
</comment>
<keyword evidence="2 5" id="KW-0963">Cytoplasm</keyword>
<evidence type="ECO:0000256" key="5">
    <source>
        <dbReference type="HAMAP-Rule" id="MF_00528"/>
    </source>
</evidence>
<keyword evidence="4 5" id="KW-0546">Nucleotide metabolism</keyword>
<gene>
    <name evidence="6" type="ORF">SAMN05421848_0306</name>
</gene>
<dbReference type="EC" id="3.6.1.9" evidence="5"/>
<dbReference type="PANTHER" id="PTHR43213">
    <property type="entry name" value="BIFUNCTIONAL DTTP/UTP PYROPHOSPHATASE/METHYLTRANSFERASE PROTEIN-RELATED"/>
    <property type="match status" value="1"/>
</dbReference>
<reference evidence="7" key="1">
    <citation type="submission" date="2016-10" db="EMBL/GenBank/DDBJ databases">
        <authorList>
            <person name="Varghese N."/>
            <person name="Submissions S."/>
        </authorList>
    </citation>
    <scope>NUCLEOTIDE SEQUENCE [LARGE SCALE GENOMIC DNA]</scope>
    <source>
        <strain evidence="7">DSM 23439</strain>
    </source>
</reference>
<dbReference type="Pfam" id="PF02545">
    <property type="entry name" value="Maf"/>
    <property type="match status" value="1"/>
</dbReference>
<evidence type="ECO:0000256" key="2">
    <source>
        <dbReference type="ARBA" id="ARBA00022490"/>
    </source>
</evidence>
<comment type="similarity">
    <text evidence="5">Belongs to the Maf family.</text>
</comment>
<protein>
    <recommendedName>
        <fullName evidence="5">Nucleoside triphosphate pyrophosphatase</fullName>
        <ecNumber evidence="5">3.6.1.9</ecNumber>
    </recommendedName>
    <alternativeName>
        <fullName evidence="5">Nucleotide pyrophosphatase</fullName>
        <shortName evidence="5">Nucleotide PPase</shortName>
    </alternativeName>
</protein>
<dbReference type="NCBIfam" id="TIGR00172">
    <property type="entry name" value="maf"/>
    <property type="match status" value="1"/>
</dbReference>
<dbReference type="InterPro" id="IPR029001">
    <property type="entry name" value="ITPase-like_fam"/>
</dbReference>
<evidence type="ECO:0000256" key="4">
    <source>
        <dbReference type="ARBA" id="ARBA00023080"/>
    </source>
</evidence>
<comment type="catalytic activity">
    <reaction evidence="5">
        <text>a ribonucleoside 5'-triphosphate + H2O = a ribonucleoside 5'-phosphate + diphosphate + H(+)</text>
        <dbReference type="Rhea" id="RHEA:23996"/>
        <dbReference type="ChEBI" id="CHEBI:15377"/>
        <dbReference type="ChEBI" id="CHEBI:15378"/>
        <dbReference type="ChEBI" id="CHEBI:33019"/>
        <dbReference type="ChEBI" id="CHEBI:58043"/>
        <dbReference type="ChEBI" id="CHEBI:61557"/>
        <dbReference type="EC" id="3.6.1.9"/>
    </reaction>
</comment>
<comment type="caution">
    <text evidence="5">Lacks conserved residue(s) required for the propagation of feature annotation.</text>
</comment>
<dbReference type="GO" id="GO:0047429">
    <property type="term" value="F:nucleoside triphosphate diphosphatase activity"/>
    <property type="evidence" value="ECO:0007669"/>
    <property type="project" value="UniProtKB-EC"/>
</dbReference>
<dbReference type="EMBL" id="FOLY01000001">
    <property type="protein sequence ID" value="SFC03727.1"/>
    <property type="molecule type" value="Genomic_DNA"/>
</dbReference>
<keyword evidence="7" id="KW-1185">Reference proteome</keyword>
<dbReference type="GO" id="GO:0005737">
    <property type="term" value="C:cytoplasm"/>
    <property type="evidence" value="ECO:0007669"/>
    <property type="project" value="UniProtKB-SubCell"/>
</dbReference>
<evidence type="ECO:0000256" key="3">
    <source>
        <dbReference type="ARBA" id="ARBA00022801"/>
    </source>
</evidence>
<dbReference type="Proteomes" id="UP000199046">
    <property type="component" value="Unassembled WGS sequence"/>
</dbReference>
<dbReference type="InterPro" id="IPR003697">
    <property type="entry name" value="Maf-like"/>
</dbReference>